<dbReference type="PANTHER" id="PTHR30055">
    <property type="entry name" value="HTH-TYPE TRANSCRIPTIONAL REGULATOR RUTR"/>
    <property type="match status" value="1"/>
</dbReference>
<name>A0A7K1KY82_9ACTN</name>
<keyword evidence="1 2" id="KW-0238">DNA-binding</keyword>
<dbReference type="Gene3D" id="1.10.357.10">
    <property type="entry name" value="Tetracycline Repressor, domain 2"/>
    <property type="match status" value="1"/>
</dbReference>
<evidence type="ECO:0000259" key="3">
    <source>
        <dbReference type="PROSITE" id="PS50977"/>
    </source>
</evidence>
<dbReference type="InterPro" id="IPR036271">
    <property type="entry name" value="Tet_transcr_reg_TetR-rel_C_sf"/>
</dbReference>
<feature type="domain" description="HTH tetR-type" evidence="3">
    <location>
        <begin position="12"/>
        <end position="72"/>
    </location>
</feature>
<dbReference type="InterPro" id="IPR050109">
    <property type="entry name" value="HTH-type_TetR-like_transc_reg"/>
</dbReference>
<dbReference type="RefSeq" id="WP_156216266.1">
    <property type="nucleotide sequence ID" value="NZ_WOFH01000003.1"/>
</dbReference>
<dbReference type="GO" id="GO:0003700">
    <property type="term" value="F:DNA-binding transcription factor activity"/>
    <property type="evidence" value="ECO:0007669"/>
    <property type="project" value="TreeGrafter"/>
</dbReference>
<proteinExistence type="predicted"/>
<dbReference type="PANTHER" id="PTHR30055:SF235">
    <property type="entry name" value="TRANSCRIPTIONAL REGULATORY PROTEIN"/>
    <property type="match status" value="1"/>
</dbReference>
<dbReference type="Gene3D" id="1.10.10.60">
    <property type="entry name" value="Homeodomain-like"/>
    <property type="match status" value="1"/>
</dbReference>
<evidence type="ECO:0000313" key="4">
    <source>
        <dbReference type="EMBL" id="MUN37023.1"/>
    </source>
</evidence>
<dbReference type="Proteomes" id="UP000432015">
    <property type="component" value="Unassembled WGS sequence"/>
</dbReference>
<dbReference type="Pfam" id="PF17920">
    <property type="entry name" value="TetR_C_16"/>
    <property type="match status" value="1"/>
</dbReference>
<sequence>MNKSRGRRAGGSHTREEILAVARRRFLAEGYGPVTMRSIAAEAGVDAALISYFFGSKKGLFGAVLGLLANPPDVLAAALPGDPATLPERVLRALLGAWDDPASGRPLRLMVTAATQDPELVRLLRDVIGHEMIDRIAEHIGGVDARGRAAAFGTQLAGVIFVRYVLAVEPVASMPADELIARFAPGLRAALARRTRPEGHFGPVPNRGM</sequence>
<accession>A0A7K1KY82</accession>
<evidence type="ECO:0000313" key="5">
    <source>
        <dbReference type="Proteomes" id="UP000432015"/>
    </source>
</evidence>
<evidence type="ECO:0000256" key="2">
    <source>
        <dbReference type="PROSITE-ProRule" id="PRU00335"/>
    </source>
</evidence>
<dbReference type="EMBL" id="WOFH01000003">
    <property type="protein sequence ID" value="MUN37023.1"/>
    <property type="molecule type" value="Genomic_DNA"/>
</dbReference>
<dbReference type="InterPro" id="IPR001647">
    <property type="entry name" value="HTH_TetR"/>
</dbReference>
<dbReference type="InterPro" id="IPR009057">
    <property type="entry name" value="Homeodomain-like_sf"/>
</dbReference>
<reference evidence="4 5" key="1">
    <citation type="submission" date="2019-11" db="EMBL/GenBank/DDBJ databases">
        <authorList>
            <person name="Cao P."/>
        </authorList>
    </citation>
    <scope>NUCLEOTIDE SEQUENCE [LARGE SCALE GENOMIC DNA]</scope>
    <source>
        <strain evidence="4 5">NEAU-AAG5</strain>
    </source>
</reference>
<organism evidence="4 5">
    <name type="scientific">Actinomadura litoris</name>
    <dbReference type="NCBI Taxonomy" id="2678616"/>
    <lineage>
        <taxon>Bacteria</taxon>
        <taxon>Bacillati</taxon>
        <taxon>Actinomycetota</taxon>
        <taxon>Actinomycetes</taxon>
        <taxon>Streptosporangiales</taxon>
        <taxon>Thermomonosporaceae</taxon>
        <taxon>Actinomadura</taxon>
    </lineage>
</organism>
<gene>
    <name evidence="4" type="ORF">GNZ18_10485</name>
</gene>
<dbReference type="SUPFAM" id="SSF48498">
    <property type="entry name" value="Tetracyclin repressor-like, C-terminal domain"/>
    <property type="match status" value="1"/>
</dbReference>
<keyword evidence="5" id="KW-1185">Reference proteome</keyword>
<comment type="caution">
    <text evidence="4">The sequence shown here is derived from an EMBL/GenBank/DDBJ whole genome shotgun (WGS) entry which is preliminary data.</text>
</comment>
<protein>
    <submittedName>
        <fullName evidence="4">TetR family transcriptional regulator</fullName>
    </submittedName>
</protein>
<dbReference type="PRINTS" id="PR00455">
    <property type="entry name" value="HTHTETR"/>
</dbReference>
<dbReference type="PROSITE" id="PS50977">
    <property type="entry name" value="HTH_TETR_2"/>
    <property type="match status" value="1"/>
</dbReference>
<dbReference type="GO" id="GO:0000976">
    <property type="term" value="F:transcription cis-regulatory region binding"/>
    <property type="evidence" value="ECO:0007669"/>
    <property type="project" value="TreeGrafter"/>
</dbReference>
<dbReference type="Pfam" id="PF00440">
    <property type="entry name" value="TetR_N"/>
    <property type="match status" value="1"/>
</dbReference>
<dbReference type="InterPro" id="IPR041678">
    <property type="entry name" value="TetR_C_16"/>
</dbReference>
<dbReference type="AlphaFoldDB" id="A0A7K1KY82"/>
<feature type="DNA-binding region" description="H-T-H motif" evidence="2">
    <location>
        <begin position="35"/>
        <end position="54"/>
    </location>
</feature>
<evidence type="ECO:0000256" key="1">
    <source>
        <dbReference type="ARBA" id="ARBA00023125"/>
    </source>
</evidence>
<dbReference type="SUPFAM" id="SSF46689">
    <property type="entry name" value="Homeodomain-like"/>
    <property type="match status" value="1"/>
</dbReference>